<proteinExistence type="predicted"/>
<dbReference type="PANTHER" id="PTHR14663:SF2">
    <property type="entry name" value="METHYLTRANSFERASE NSUN7-RELATED"/>
    <property type="match status" value="1"/>
</dbReference>
<accession>A0A232F7J6</accession>
<evidence type="ECO:0000313" key="3">
    <source>
        <dbReference type="Proteomes" id="UP000215335"/>
    </source>
</evidence>
<dbReference type="STRING" id="543379.A0A232F7J6"/>
<comment type="caution">
    <text evidence="2">The sequence shown here is derived from an EMBL/GenBank/DDBJ whole genome shotgun (WGS) entry which is preliminary data.</text>
</comment>
<feature type="region of interest" description="Disordered" evidence="1">
    <location>
        <begin position="676"/>
        <end position="711"/>
    </location>
</feature>
<organism evidence="2 3">
    <name type="scientific">Trichomalopsis sarcophagae</name>
    <dbReference type="NCBI Taxonomy" id="543379"/>
    <lineage>
        <taxon>Eukaryota</taxon>
        <taxon>Metazoa</taxon>
        <taxon>Ecdysozoa</taxon>
        <taxon>Arthropoda</taxon>
        <taxon>Hexapoda</taxon>
        <taxon>Insecta</taxon>
        <taxon>Pterygota</taxon>
        <taxon>Neoptera</taxon>
        <taxon>Endopterygota</taxon>
        <taxon>Hymenoptera</taxon>
        <taxon>Apocrita</taxon>
        <taxon>Proctotrupomorpha</taxon>
        <taxon>Chalcidoidea</taxon>
        <taxon>Pteromalidae</taxon>
        <taxon>Pteromalinae</taxon>
        <taxon>Trichomalopsis</taxon>
    </lineage>
</organism>
<dbReference type="Gene3D" id="3.40.50.150">
    <property type="entry name" value="Vaccinia Virus protein VP39"/>
    <property type="match status" value="1"/>
</dbReference>
<keyword evidence="3" id="KW-1185">Reference proteome</keyword>
<feature type="compositionally biased region" description="Basic and acidic residues" evidence="1">
    <location>
        <begin position="570"/>
        <end position="584"/>
    </location>
</feature>
<feature type="compositionally biased region" description="Low complexity" evidence="1">
    <location>
        <begin position="788"/>
        <end position="802"/>
    </location>
</feature>
<dbReference type="PANTHER" id="PTHR14663">
    <property type="entry name" value="METHYLTRANSFERASE NSUN7-RELATED"/>
    <property type="match status" value="1"/>
</dbReference>
<dbReference type="InterPro" id="IPR042620">
    <property type="entry name" value="NSUN7"/>
</dbReference>
<dbReference type="OrthoDB" id="10256198at2759"/>
<feature type="region of interest" description="Disordered" evidence="1">
    <location>
        <begin position="788"/>
        <end position="819"/>
    </location>
</feature>
<feature type="compositionally biased region" description="Polar residues" evidence="1">
    <location>
        <begin position="805"/>
        <end position="817"/>
    </location>
</feature>
<gene>
    <name evidence="2" type="ORF">TSAR_014898</name>
</gene>
<dbReference type="EMBL" id="NNAY01000804">
    <property type="protein sequence ID" value="OXU26418.1"/>
    <property type="molecule type" value="Genomic_DNA"/>
</dbReference>
<reference evidence="2 3" key="1">
    <citation type="journal article" date="2017" name="Curr. Biol.">
        <title>The Evolution of Venom by Co-option of Single-Copy Genes.</title>
        <authorList>
            <person name="Martinson E.O."/>
            <person name="Mrinalini"/>
            <person name="Kelkar Y.D."/>
            <person name="Chang C.H."/>
            <person name="Werren J.H."/>
        </authorList>
    </citation>
    <scope>NUCLEOTIDE SEQUENCE [LARGE SCALE GENOMIC DNA]</scope>
    <source>
        <strain evidence="2 3">Alberta</strain>
        <tissue evidence="2">Whole body</tissue>
    </source>
</reference>
<dbReference type="Proteomes" id="UP000215335">
    <property type="component" value="Unassembled WGS sequence"/>
</dbReference>
<protein>
    <recommendedName>
        <fullName evidence="4">SAM-dependent MTase RsmB/NOP-type domain-containing protein</fullName>
    </recommendedName>
</protein>
<evidence type="ECO:0000313" key="2">
    <source>
        <dbReference type="EMBL" id="OXU26418.1"/>
    </source>
</evidence>
<dbReference type="AlphaFoldDB" id="A0A232F7J6"/>
<name>A0A232F7J6_9HYME</name>
<sequence>MYSSMECDASLDGGNMRRRHQSGNCLRRSSLFSLYAKIFRLLLGKWDRPGTGAGGGGNLDENSEEDEYSKELDSLVLPSNEEWRLRVYYRLVELQRENDHAEAVAAALEDAKMEDPETPTRTVRKTKRVASRHKLWDWEPDSRVSYPLTPRSSRRLDSFESTSSILEACVEPGWRLRDILLAARLLMNERELDDYADEAEMRRVFGLVYDVLRYKQILDRALDDVGFWLRHGQLKQREKVVWLLLYDMQGRKFARAGGSAAVAMRNEALREAGLLDVEQAMLAMKTRLAASLSRLRIGGSALSLDELLPAHLRTAEGVTWGEEGAIASGWVNSAKLSSRRQFVEEMRKLGLTLCSNGSATTELEEDQYVFDPMCPKVVNLHEKAREKLAVSQLVRSHGFVFLERSLCVGAAALVQAIRAGKLCGPVILTHSLAPPPASPEVERATIVLATPPCSYTGVRDVVDLAIARGGDLRLLESLTSLEAESPQQPRALLAEQMATLRCALTKPNVQLLVYEVHTLLPSETSEMIEQAVDHANKMALDKFQKDHPQRKKSPPRESTGKRSKSGKRSQSIEHLAKAQQDDAKSSNLESEDEVSHTDVPVGYLTQLYSNNSLPFAFLLKIPESDLFEMSDLNDLYNQDCSKLVDQGSFIIVVKRKEMMQFNSLFMIKVAEAKGVFGEPTKPQPPKTPELQQATLPPPETSHGGRKAHKRGKIQFERITAPTHATISRALSQKQPCPRHQQHLVHEESSVESQFRFDASDGVARSFFVWELLDVTAVVYEKLANSTSPESIIPSLSSPSVRKSSTDVNAELTSVSSNERGETKFAELRRRWRNEIIERFETRSEPLDDALQILSESSGTIKSNEMRQTNGDLDESTYVSQPTRRFHDSRFLDIDVNKSCFSLKKTPPSKLSNDCLEENSKGIFFDVSLKPMPRRQILPRKMSRLYRIPFRNRLEPVLEQSQGFSYLFPEDD</sequence>
<feature type="region of interest" description="Disordered" evidence="1">
    <location>
        <begin position="542"/>
        <end position="595"/>
    </location>
</feature>
<dbReference type="InterPro" id="IPR029063">
    <property type="entry name" value="SAM-dependent_MTases_sf"/>
</dbReference>
<evidence type="ECO:0008006" key="4">
    <source>
        <dbReference type="Google" id="ProtNLM"/>
    </source>
</evidence>
<evidence type="ECO:0000256" key="1">
    <source>
        <dbReference type="SAM" id="MobiDB-lite"/>
    </source>
</evidence>